<proteinExistence type="predicted"/>
<dbReference type="InterPro" id="IPR055259">
    <property type="entry name" value="YkvP/CgeB_Glyco_trans-like"/>
</dbReference>
<accession>A0A1S2LID8</accession>
<keyword evidence="3" id="KW-1185">Reference proteome</keyword>
<dbReference type="AlphaFoldDB" id="A0A1S2LID8"/>
<dbReference type="EMBL" id="MLQR01000043">
    <property type="protein sequence ID" value="OIJ11245.1"/>
    <property type="molecule type" value="Genomic_DNA"/>
</dbReference>
<gene>
    <name evidence="2" type="ORF">BKP37_16510</name>
</gene>
<comment type="caution">
    <text evidence="2">The sequence shown here is derived from an EMBL/GenBank/DDBJ whole genome shotgun (WGS) entry which is preliminary data.</text>
</comment>
<sequence>MKWIIKNPAPTDWRQEKWGDFHFGRSLTKYLERLEVNVETDYYPHWDNRKKADVVFVLRGKYPYRPKPGAFHIMWNISHPSSVSLEEYESYDLIFVASKKHANYIRSKISKPVYPLIQCTDHEEFYVSDPKLDRFRKDIIFVGNCKGVQRPGIIWATELGLPIKIWGRGWEQFIDPSFIQGEYIDNKELGALYSKSKVILNDHYDDMKQFGFINNRIFDALSCGLPVISDYHEELHQLFPTEILYYKNKKEFLQAVETVIFQYPKLKANVDRIQPKIHEEHSFQARAKIILDIYHQELKTAR</sequence>
<feature type="domain" description="Spore protein YkvP/CgeB glycosyl transferase-like" evidence="1">
    <location>
        <begin position="158"/>
        <end position="292"/>
    </location>
</feature>
<evidence type="ECO:0000313" key="3">
    <source>
        <dbReference type="Proteomes" id="UP000179524"/>
    </source>
</evidence>
<dbReference type="SUPFAM" id="SSF53756">
    <property type="entry name" value="UDP-Glycosyltransferase/glycogen phosphorylase"/>
    <property type="match status" value="1"/>
</dbReference>
<reference evidence="2 3" key="1">
    <citation type="submission" date="2016-10" db="EMBL/GenBank/DDBJ databases">
        <title>Draft genome sequences of four alkaliphilic bacteria belonging to the Anaerobacillus genus.</title>
        <authorList>
            <person name="Bassil N.M."/>
            <person name="Lloyd J.R."/>
        </authorList>
    </citation>
    <scope>NUCLEOTIDE SEQUENCE [LARGE SCALE GENOMIC DNA]</scope>
    <source>
        <strain evidence="2 3">DSM 18345</strain>
    </source>
</reference>
<evidence type="ECO:0000259" key="1">
    <source>
        <dbReference type="Pfam" id="PF13524"/>
    </source>
</evidence>
<organism evidence="2 3">
    <name type="scientific">Anaerobacillus alkalilacustris</name>
    <dbReference type="NCBI Taxonomy" id="393763"/>
    <lineage>
        <taxon>Bacteria</taxon>
        <taxon>Bacillati</taxon>
        <taxon>Bacillota</taxon>
        <taxon>Bacilli</taxon>
        <taxon>Bacillales</taxon>
        <taxon>Bacillaceae</taxon>
        <taxon>Anaerobacillus</taxon>
    </lineage>
</organism>
<name>A0A1S2LID8_9BACI</name>
<dbReference type="Proteomes" id="UP000179524">
    <property type="component" value="Unassembled WGS sequence"/>
</dbReference>
<dbReference type="RefSeq" id="WP_071310710.1">
    <property type="nucleotide sequence ID" value="NZ_MLQR01000043.1"/>
</dbReference>
<dbReference type="Pfam" id="PF13524">
    <property type="entry name" value="Glyco_trans_1_2"/>
    <property type="match status" value="1"/>
</dbReference>
<protein>
    <recommendedName>
        <fullName evidence="1">Spore protein YkvP/CgeB glycosyl transferase-like domain-containing protein</fullName>
    </recommendedName>
</protein>
<evidence type="ECO:0000313" key="2">
    <source>
        <dbReference type="EMBL" id="OIJ11245.1"/>
    </source>
</evidence>